<dbReference type="InterPro" id="IPR014867">
    <property type="entry name" value="Spore_coat_CotH_CotH2/3/7"/>
</dbReference>
<name>A0AAE3KR98_9CYAN</name>
<dbReference type="Proteomes" id="UP001204953">
    <property type="component" value="Unassembled WGS sequence"/>
</dbReference>
<feature type="domain" description="LTD" evidence="1">
    <location>
        <begin position="380"/>
        <end position="442"/>
    </location>
</feature>
<dbReference type="Pfam" id="PF08757">
    <property type="entry name" value="CotH"/>
    <property type="match status" value="1"/>
</dbReference>
<dbReference type="PANTHER" id="PTHR40050:SF1">
    <property type="entry name" value="INNER SPORE COAT PROTEIN H"/>
    <property type="match status" value="1"/>
</dbReference>
<dbReference type="EMBL" id="JAMZMM010000702">
    <property type="protein sequence ID" value="MCP2732631.1"/>
    <property type="molecule type" value="Genomic_DNA"/>
</dbReference>
<proteinExistence type="predicted"/>
<accession>A0AAE3KR98</accession>
<dbReference type="PANTHER" id="PTHR40050">
    <property type="entry name" value="INNER SPORE COAT PROTEIN H"/>
    <property type="match status" value="1"/>
</dbReference>
<evidence type="ECO:0000259" key="1">
    <source>
        <dbReference type="Pfam" id="PF00932"/>
    </source>
</evidence>
<gene>
    <name evidence="2" type="ORF">NJ959_29810</name>
</gene>
<evidence type="ECO:0000313" key="3">
    <source>
        <dbReference type="Proteomes" id="UP001204953"/>
    </source>
</evidence>
<evidence type="ECO:0000313" key="2">
    <source>
        <dbReference type="EMBL" id="MCP2732631.1"/>
    </source>
</evidence>
<keyword evidence="3" id="KW-1185">Reference proteome</keyword>
<keyword evidence="2" id="KW-0808">Transferase</keyword>
<organism evidence="2 3">
    <name type="scientific">Limnofasciculus baicalensis BBK-W-15</name>
    <dbReference type="NCBI Taxonomy" id="2699891"/>
    <lineage>
        <taxon>Bacteria</taxon>
        <taxon>Bacillati</taxon>
        <taxon>Cyanobacteriota</taxon>
        <taxon>Cyanophyceae</taxon>
        <taxon>Coleofasciculales</taxon>
        <taxon>Coleofasciculaceae</taxon>
        <taxon>Limnofasciculus</taxon>
        <taxon>Limnofasciculus baicalensis</taxon>
    </lineage>
</organism>
<dbReference type="InterPro" id="IPR036415">
    <property type="entry name" value="Lamin_tail_dom_sf"/>
</dbReference>
<feature type="non-terminal residue" evidence="2">
    <location>
        <position position="1"/>
    </location>
</feature>
<dbReference type="AlphaFoldDB" id="A0AAE3KR98"/>
<protein>
    <submittedName>
        <fullName evidence="2">CotH kinase family protein</fullName>
    </submittedName>
</protein>
<dbReference type="SUPFAM" id="SSF74853">
    <property type="entry name" value="Lamin A/C globular tail domain"/>
    <property type="match status" value="1"/>
</dbReference>
<reference evidence="2" key="1">
    <citation type="submission" date="2022-06" db="EMBL/GenBank/DDBJ databases">
        <title>New cyanobacteria of genus Symplocastrum in benthos of Lake Baikal.</title>
        <authorList>
            <person name="Sorokovikova E."/>
            <person name="Tikhonova I."/>
            <person name="Krasnopeev A."/>
            <person name="Evseev P."/>
            <person name="Gladkikh A."/>
            <person name="Belykh O."/>
        </authorList>
    </citation>
    <scope>NUCLEOTIDE SEQUENCE</scope>
    <source>
        <strain evidence="2">BBK-W-15</strain>
    </source>
</reference>
<dbReference type="GO" id="GO:0016301">
    <property type="term" value="F:kinase activity"/>
    <property type="evidence" value="ECO:0007669"/>
    <property type="project" value="UniProtKB-KW"/>
</dbReference>
<comment type="caution">
    <text evidence="2">The sequence shown here is derived from an EMBL/GenBank/DDBJ whole genome shotgun (WGS) entry which is preliminary data.</text>
</comment>
<dbReference type="RefSeq" id="WP_254015335.1">
    <property type="nucleotide sequence ID" value="NZ_JAMZMM010000702.1"/>
</dbReference>
<dbReference type="Pfam" id="PF00932">
    <property type="entry name" value="LTD"/>
    <property type="match status" value="1"/>
</dbReference>
<sequence>NHVIVTINGVNWGVYNNVQQFNKTMLSTHFPDTSGLRIKCANNPNGPGLRYVGATSNLYSTAYEIKDAGGFVDPWAPHILVCNTLTNAATANWQTTIDPIFAVDPSIWSVVFENILTDDDSYVNKGADFMTYRNPTDGRTFLLQTDANETFTQTNWSHILNFSAVNKPFLSRVLAVAELRQRYFTHMRTVKQDLNWTYFGPRATALRDQIDAAVQADTKKLYTYAQFLSNFTTSVTLSGAGPGGGTVPGIQQFLDQRTTFLNAQAEVAAVGPTISSVSASDSSPDPSQVVTISATIAPNGSAVQKAELWYRANPTLPYARVLMTNNGNGQYSVVLPVAGTSGQRVQYYVGATASNAFSSLSFLPTHTEWTPLQLEYTFGASGGMRITEWMYSGVNGEFIEFTNVSSPPIDMNGWSFADDAALVGTFDLLAFGIVPPGASVVL</sequence>
<keyword evidence="2" id="KW-0418">Kinase</keyword>
<dbReference type="InterPro" id="IPR001322">
    <property type="entry name" value="Lamin_tail_dom"/>
</dbReference>